<dbReference type="OrthoDB" id="541375at2759"/>
<dbReference type="AlphaFoldDB" id="A0A8H7E513"/>
<evidence type="ECO:0000256" key="1">
    <source>
        <dbReference type="SAM" id="Phobius"/>
    </source>
</evidence>
<dbReference type="Proteomes" id="UP000606974">
    <property type="component" value="Unassembled WGS sequence"/>
</dbReference>
<protein>
    <submittedName>
        <fullName evidence="2">Uncharacterized protein</fullName>
    </submittedName>
</protein>
<comment type="caution">
    <text evidence="2">The sequence shown here is derived from an EMBL/GenBank/DDBJ whole genome shotgun (WGS) entry which is preliminary data.</text>
</comment>
<keyword evidence="1" id="KW-1133">Transmembrane helix</keyword>
<evidence type="ECO:0000313" key="2">
    <source>
        <dbReference type="EMBL" id="KAF7506966.1"/>
    </source>
</evidence>
<proteinExistence type="predicted"/>
<dbReference type="EMBL" id="JAACFV010000077">
    <property type="protein sequence ID" value="KAF7506966.1"/>
    <property type="molecule type" value="Genomic_DNA"/>
</dbReference>
<gene>
    <name evidence="2" type="ORF">GJ744_011097</name>
</gene>
<keyword evidence="1" id="KW-0812">Transmembrane</keyword>
<keyword evidence="3" id="KW-1185">Reference proteome</keyword>
<name>A0A8H7E513_9EURO</name>
<organism evidence="2 3">
    <name type="scientific">Endocarpon pusillum</name>
    <dbReference type="NCBI Taxonomy" id="364733"/>
    <lineage>
        <taxon>Eukaryota</taxon>
        <taxon>Fungi</taxon>
        <taxon>Dikarya</taxon>
        <taxon>Ascomycota</taxon>
        <taxon>Pezizomycotina</taxon>
        <taxon>Eurotiomycetes</taxon>
        <taxon>Chaetothyriomycetidae</taxon>
        <taxon>Verrucariales</taxon>
        <taxon>Verrucariaceae</taxon>
        <taxon>Endocarpon</taxon>
    </lineage>
</organism>
<evidence type="ECO:0000313" key="3">
    <source>
        <dbReference type="Proteomes" id="UP000606974"/>
    </source>
</evidence>
<reference evidence="2" key="1">
    <citation type="submission" date="2020-02" db="EMBL/GenBank/DDBJ databases">
        <authorList>
            <person name="Palmer J.M."/>
        </authorList>
    </citation>
    <scope>NUCLEOTIDE SEQUENCE</scope>
    <source>
        <strain evidence="2">EPUS1.4</strain>
        <tissue evidence="2">Thallus</tissue>
    </source>
</reference>
<feature type="transmembrane region" description="Helical" evidence="1">
    <location>
        <begin position="6"/>
        <end position="26"/>
    </location>
</feature>
<accession>A0A8H7E513</accession>
<keyword evidence="1" id="KW-0472">Membrane</keyword>
<sequence>MGQLSWFAAPCLFAQCYIYRLVYIFFSRSTPFWKAYDISFTDKRDPLTASYVATFELIKRFHTILAALRQDDSHLTDEETQKALLDEII</sequence>